<dbReference type="InterPro" id="IPR012296">
    <property type="entry name" value="Nuclease_put_TT1808"/>
</dbReference>
<keyword evidence="5" id="KW-1185">Reference proteome</keyword>
<sequence>MWHYDPTRPLPSSAELPDSDDTPVDNELQELIPVLLRSILDELWQERRDWLFAIDMGVYYDPELPAIVPDGFISLGVERVIDENLRPSYVLWEENGIVPCLVLEVVSQTYRGEYDKKLQQYARLGVPCYAVYDPSLSPRRRRRHAPLEVYSLVDGAYQLQPTEGPVWIPQLQLALGREAGTFRAVTREWLYWYDERGNRYPTPGELLEQSRQQLRREQQRAEQERRRAEVLERRLRELGVDPDS</sequence>
<evidence type="ECO:0000313" key="5">
    <source>
        <dbReference type="Proteomes" id="UP001054846"/>
    </source>
</evidence>
<dbReference type="Gene3D" id="3.90.1570.10">
    <property type="entry name" value="tt1808, chain A"/>
    <property type="match status" value="1"/>
</dbReference>
<dbReference type="InterPro" id="IPR011335">
    <property type="entry name" value="Restrct_endonuc-II-like"/>
</dbReference>
<dbReference type="SUPFAM" id="SSF52980">
    <property type="entry name" value="Restriction endonuclease-like"/>
    <property type="match status" value="1"/>
</dbReference>
<dbReference type="InterPro" id="IPR008538">
    <property type="entry name" value="Uma2"/>
</dbReference>
<feature type="coiled-coil region" evidence="1">
    <location>
        <begin position="204"/>
        <end position="241"/>
    </location>
</feature>
<keyword evidence="4" id="KW-0540">Nuclease</keyword>
<dbReference type="CDD" id="cd06260">
    <property type="entry name" value="DUF820-like"/>
    <property type="match status" value="1"/>
</dbReference>
<evidence type="ECO:0000313" key="4">
    <source>
        <dbReference type="EMBL" id="UFP95062.1"/>
    </source>
</evidence>
<dbReference type="RefSeq" id="WP_230842202.1">
    <property type="nucleotide sequence ID" value="NZ_CP063845.1"/>
</dbReference>
<reference evidence="4 5" key="1">
    <citation type="journal article" date="2021" name="Genome Biol. Evol.">
        <title>Complete Genome Sequencing of a Novel Gloeobacter Species from a Waterfall Cave in Mexico.</title>
        <authorList>
            <person name="Saw J.H."/>
            <person name="Cardona T."/>
            <person name="Montejano G."/>
        </authorList>
    </citation>
    <scope>NUCLEOTIDE SEQUENCE [LARGE SCALE GENOMIC DNA]</scope>
    <source>
        <strain evidence="4">MG652769</strain>
    </source>
</reference>
<gene>
    <name evidence="4" type="ORF">ISF26_02090</name>
</gene>
<proteinExistence type="predicted"/>
<dbReference type="PANTHER" id="PTHR33352:SF3">
    <property type="entry name" value="SLR1612 PROTEIN"/>
    <property type="match status" value="1"/>
</dbReference>
<dbReference type="PANTHER" id="PTHR33352">
    <property type="entry name" value="SLR1095 PROTEIN"/>
    <property type="match status" value="1"/>
</dbReference>
<keyword evidence="1" id="KW-0175">Coiled coil</keyword>
<dbReference type="GO" id="GO:0004519">
    <property type="term" value="F:endonuclease activity"/>
    <property type="evidence" value="ECO:0007669"/>
    <property type="project" value="UniProtKB-KW"/>
</dbReference>
<evidence type="ECO:0000256" key="1">
    <source>
        <dbReference type="SAM" id="Coils"/>
    </source>
</evidence>
<accession>A0ABY3PNT3</accession>
<organism evidence="4 5">
    <name type="scientific">Gloeobacter morelensis MG652769</name>
    <dbReference type="NCBI Taxonomy" id="2781736"/>
    <lineage>
        <taxon>Bacteria</taxon>
        <taxon>Bacillati</taxon>
        <taxon>Cyanobacteriota</taxon>
        <taxon>Cyanophyceae</taxon>
        <taxon>Gloeobacterales</taxon>
        <taxon>Gloeobacteraceae</taxon>
        <taxon>Gloeobacter</taxon>
        <taxon>Gloeobacter morelensis</taxon>
    </lineage>
</organism>
<keyword evidence="4" id="KW-0255">Endonuclease</keyword>
<evidence type="ECO:0000256" key="2">
    <source>
        <dbReference type="SAM" id="MobiDB-lite"/>
    </source>
</evidence>
<keyword evidence="4" id="KW-0378">Hydrolase</keyword>
<feature type="region of interest" description="Disordered" evidence="2">
    <location>
        <begin position="1"/>
        <end position="23"/>
    </location>
</feature>
<protein>
    <submittedName>
        <fullName evidence="4">Uma2 family endonuclease</fullName>
    </submittedName>
</protein>
<dbReference type="Proteomes" id="UP001054846">
    <property type="component" value="Chromosome"/>
</dbReference>
<dbReference type="Pfam" id="PF05685">
    <property type="entry name" value="Uma2"/>
    <property type="match status" value="1"/>
</dbReference>
<feature type="domain" description="Putative restriction endonuclease" evidence="3">
    <location>
        <begin position="30"/>
        <end position="176"/>
    </location>
</feature>
<evidence type="ECO:0000259" key="3">
    <source>
        <dbReference type="Pfam" id="PF05685"/>
    </source>
</evidence>
<name>A0ABY3PNT3_9CYAN</name>
<dbReference type="EMBL" id="CP063845">
    <property type="protein sequence ID" value="UFP95062.1"/>
    <property type="molecule type" value="Genomic_DNA"/>
</dbReference>